<dbReference type="PANTHER" id="PTHR24223:SF353">
    <property type="entry name" value="ABC TRANSPORTER ATP-BINDING PROTEIN_PERMEASE VMR1-RELATED"/>
    <property type="match status" value="1"/>
</dbReference>
<sequence>MGIQPVQLLAVAPLAFTLLSGAACTFASRSSNLALNPNATPPSPTQLTGRKSTFNYTLLPNMGASDNTTDSSQPKAKDIKARNFILLFISLIPALFLVVSCVLVVASQNSAERTLFERLFAPASSLAGWVVTLLVLFGAKYEEDRYNKAIEVCALKRDLEIFEDGDQTEIEEKGITLSGGQKQRISLARAIYSRARHCLTGPIMKNRTCILVTRHVRLCIPTAKLVVSMNNGEIKVQGSIQRLREQGSLSLVLDENEDQSTGSSNSDITDETEAGSSTPTGLAHGKSTVKNGQEPVTPEKVAKKLVQEESLEEGHVKLLVYLAYATAVGRVAFWTVFLASYAVARSMDVFKSLGFVSGPIRTKKVRPLPDS</sequence>
<dbReference type="SUPFAM" id="SSF52540">
    <property type="entry name" value="P-loop containing nucleoside triphosphate hydrolases"/>
    <property type="match status" value="1"/>
</dbReference>
<dbReference type="GO" id="GO:0016887">
    <property type="term" value="F:ATP hydrolysis activity"/>
    <property type="evidence" value="ECO:0007669"/>
    <property type="project" value="InterPro"/>
</dbReference>
<dbReference type="EMBL" id="JAAAID010002475">
    <property type="protein sequence ID" value="KAG0007197.1"/>
    <property type="molecule type" value="Genomic_DNA"/>
</dbReference>
<name>A0A9P6MMQ9_9FUNG</name>
<dbReference type="Proteomes" id="UP000703661">
    <property type="component" value="Unassembled WGS sequence"/>
</dbReference>
<keyword evidence="2" id="KW-0547">Nucleotide-binding</keyword>
<keyword evidence="6" id="KW-0732">Signal</keyword>
<accession>A0A9P6MMQ9</accession>
<feature type="region of interest" description="Disordered" evidence="4">
    <location>
        <begin position="253"/>
        <end position="296"/>
    </location>
</feature>
<evidence type="ECO:0008006" key="9">
    <source>
        <dbReference type="Google" id="ProtNLM"/>
    </source>
</evidence>
<dbReference type="GO" id="GO:0016020">
    <property type="term" value="C:membrane"/>
    <property type="evidence" value="ECO:0007669"/>
    <property type="project" value="TreeGrafter"/>
</dbReference>
<evidence type="ECO:0000256" key="3">
    <source>
        <dbReference type="ARBA" id="ARBA00022840"/>
    </source>
</evidence>
<evidence type="ECO:0000313" key="7">
    <source>
        <dbReference type="EMBL" id="KAG0007197.1"/>
    </source>
</evidence>
<dbReference type="GO" id="GO:0005524">
    <property type="term" value="F:ATP binding"/>
    <property type="evidence" value="ECO:0007669"/>
    <property type="project" value="UniProtKB-KW"/>
</dbReference>
<gene>
    <name evidence="7" type="ORF">BGZ80_004955</name>
</gene>
<dbReference type="PROSITE" id="PS00211">
    <property type="entry name" value="ABC_TRANSPORTER_1"/>
    <property type="match status" value="1"/>
</dbReference>
<keyword evidence="5" id="KW-1133">Transmembrane helix</keyword>
<evidence type="ECO:0000256" key="6">
    <source>
        <dbReference type="SAM" id="SignalP"/>
    </source>
</evidence>
<feature type="transmembrane region" description="Helical" evidence="5">
    <location>
        <begin position="119"/>
        <end position="139"/>
    </location>
</feature>
<keyword evidence="5" id="KW-0472">Membrane</keyword>
<keyword evidence="8" id="KW-1185">Reference proteome</keyword>
<feature type="transmembrane region" description="Helical" evidence="5">
    <location>
        <begin position="84"/>
        <end position="107"/>
    </location>
</feature>
<feature type="chain" id="PRO_5040378869" description="ABC transmembrane type-1 domain-containing protein" evidence="6">
    <location>
        <begin position="28"/>
        <end position="371"/>
    </location>
</feature>
<dbReference type="Gene3D" id="3.40.50.300">
    <property type="entry name" value="P-loop containing nucleotide triphosphate hydrolases"/>
    <property type="match status" value="1"/>
</dbReference>
<feature type="signal peptide" evidence="6">
    <location>
        <begin position="1"/>
        <end position="27"/>
    </location>
</feature>
<proteinExistence type="predicted"/>
<dbReference type="GO" id="GO:0042626">
    <property type="term" value="F:ATPase-coupled transmembrane transporter activity"/>
    <property type="evidence" value="ECO:0007669"/>
    <property type="project" value="TreeGrafter"/>
</dbReference>
<evidence type="ECO:0000256" key="2">
    <source>
        <dbReference type="ARBA" id="ARBA00022741"/>
    </source>
</evidence>
<keyword evidence="5" id="KW-0812">Transmembrane</keyword>
<dbReference type="PANTHER" id="PTHR24223">
    <property type="entry name" value="ATP-BINDING CASSETTE SUB-FAMILY C"/>
    <property type="match status" value="1"/>
</dbReference>
<reference evidence="7" key="1">
    <citation type="journal article" date="2020" name="Fungal Divers.">
        <title>Resolving the Mortierellaceae phylogeny through synthesis of multi-gene phylogenetics and phylogenomics.</title>
        <authorList>
            <person name="Vandepol N."/>
            <person name="Liber J."/>
            <person name="Desiro A."/>
            <person name="Na H."/>
            <person name="Kennedy M."/>
            <person name="Barry K."/>
            <person name="Grigoriev I.V."/>
            <person name="Miller A.N."/>
            <person name="O'Donnell K."/>
            <person name="Stajich J.E."/>
            <person name="Bonito G."/>
        </authorList>
    </citation>
    <scope>NUCLEOTIDE SEQUENCE</scope>
    <source>
        <strain evidence="7">NRRL 2769</strain>
    </source>
</reference>
<dbReference type="AlphaFoldDB" id="A0A9P6MMQ9"/>
<protein>
    <recommendedName>
        <fullName evidence="9">ABC transmembrane type-1 domain-containing protein</fullName>
    </recommendedName>
</protein>
<dbReference type="InterPro" id="IPR050173">
    <property type="entry name" value="ABC_transporter_C-like"/>
</dbReference>
<organism evidence="7 8">
    <name type="scientific">Entomortierella chlamydospora</name>
    <dbReference type="NCBI Taxonomy" id="101097"/>
    <lineage>
        <taxon>Eukaryota</taxon>
        <taxon>Fungi</taxon>
        <taxon>Fungi incertae sedis</taxon>
        <taxon>Mucoromycota</taxon>
        <taxon>Mortierellomycotina</taxon>
        <taxon>Mortierellomycetes</taxon>
        <taxon>Mortierellales</taxon>
        <taxon>Mortierellaceae</taxon>
        <taxon>Entomortierella</taxon>
    </lineage>
</organism>
<evidence type="ECO:0000313" key="8">
    <source>
        <dbReference type="Proteomes" id="UP000703661"/>
    </source>
</evidence>
<evidence type="ECO:0000256" key="5">
    <source>
        <dbReference type="SAM" id="Phobius"/>
    </source>
</evidence>
<comment type="caution">
    <text evidence="7">The sequence shown here is derived from an EMBL/GenBank/DDBJ whole genome shotgun (WGS) entry which is preliminary data.</text>
</comment>
<dbReference type="InterPro" id="IPR027417">
    <property type="entry name" value="P-loop_NTPase"/>
</dbReference>
<feature type="transmembrane region" description="Helical" evidence="5">
    <location>
        <begin position="318"/>
        <end position="344"/>
    </location>
</feature>
<keyword evidence="3" id="KW-0067">ATP-binding</keyword>
<keyword evidence="1" id="KW-0677">Repeat</keyword>
<evidence type="ECO:0000256" key="1">
    <source>
        <dbReference type="ARBA" id="ARBA00022737"/>
    </source>
</evidence>
<evidence type="ECO:0000256" key="4">
    <source>
        <dbReference type="SAM" id="MobiDB-lite"/>
    </source>
</evidence>
<dbReference type="InterPro" id="IPR017871">
    <property type="entry name" value="ABC_transporter-like_CS"/>
</dbReference>